<name>A0A4Y2CHM3_ARAVE</name>
<feature type="region of interest" description="Disordered" evidence="1">
    <location>
        <begin position="99"/>
        <end position="130"/>
    </location>
</feature>
<gene>
    <name evidence="2" type="ORF">AVEN_265482_1</name>
</gene>
<comment type="caution">
    <text evidence="2">The sequence shown here is derived from an EMBL/GenBank/DDBJ whole genome shotgun (WGS) entry which is preliminary data.</text>
</comment>
<evidence type="ECO:0000313" key="2">
    <source>
        <dbReference type="EMBL" id="GBM03444.1"/>
    </source>
</evidence>
<proteinExistence type="predicted"/>
<sequence length="130" mass="14766">MSAFEVLQVAQIHQSVYSTCRLAFRRCSECSMSEKKKLPIHRKPQCDGMMSGRLVIVRSMGDLTRKGETQQCRALMKLRVQWTASTLLDEGLCGRDFSLSPDCTRDEGVGEQRRGGAEQHRDDFARHGHH</sequence>
<dbReference type="EMBL" id="BGPR01000191">
    <property type="protein sequence ID" value="GBM03444.1"/>
    <property type="molecule type" value="Genomic_DNA"/>
</dbReference>
<evidence type="ECO:0000313" key="3">
    <source>
        <dbReference type="Proteomes" id="UP000499080"/>
    </source>
</evidence>
<dbReference type="OrthoDB" id="10609484at2759"/>
<evidence type="ECO:0000256" key="1">
    <source>
        <dbReference type="SAM" id="MobiDB-lite"/>
    </source>
</evidence>
<keyword evidence="3" id="KW-1185">Reference proteome</keyword>
<feature type="compositionally biased region" description="Basic and acidic residues" evidence="1">
    <location>
        <begin position="103"/>
        <end position="130"/>
    </location>
</feature>
<dbReference type="AlphaFoldDB" id="A0A4Y2CHM3"/>
<reference evidence="2 3" key="1">
    <citation type="journal article" date="2019" name="Sci. Rep.">
        <title>Orb-weaving spider Araneus ventricosus genome elucidates the spidroin gene catalogue.</title>
        <authorList>
            <person name="Kono N."/>
            <person name="Nakamura H."/>
            <person name="Ohtoshi R."/>
            <person name="Moran D.A.P."/>
            <person name="Shinohara A."/>
            <person name="Yoshida Y."/>
            <person name="Fujiwara M."/>
            <person name="Mori M."/>
            <person name="Tomita M."/>
            <person name="Arakawa K."/>
        </authorList>
    </citation>
    <scope>NUCLEOTIDE SEQUENCE [LARGE SCALE GENOMIC DNA]</scope>
</reference>
<accession>A0A4Y2CHM3</accession>
<protein>
    <submittedName>
        <fullName evidence="2">Uncharacterized protein</fullName>
    </submittedName>
</protein>
<dbReference type="Proteomes" id="UP000499080">
    <property type="component" value="Unassembled WGS sequence"/>
</dbReference>
<organism evidence="2 3">
    <name type="scientific">Araneus ventricosus</name>
    <name type="common">Orbweaver spider</name>
    <name type="synonym">Epeira ventricosa</name>
    <dbReference type="NCBI Taxonomy" id="182803"/>
    <lineage>
        <taxon>Eukaryota</taxon>
        <taxon>Metazoa</taxon>
        <taxon>Ecdysozoa</taxon>
        <taxon>Arthropoda</taxon>
        <taxon>Chelicerata</taxon>
        <taxon>Arachnida</taxon>
        <taxon>Araneae</taxon>
        <taxon>Araneomorphae</taxon>
        <taxon>Entelegynae</taxon>
        <taxon>Araneoidea</taxon>
        <taxon>Araneidae</taxon>
        <taxon>Araneus</taxon>
    </lineage>
</organism>